<keyword evidence="2" id="KW-0472">Membrane</keyword>
<dbReference type="AlphaFoldDB" id="A0A556MWT3"/>
<proteinExistence type="predicted"/>
<feature type="compositionally biased region" description="Polar residues" evidence="1">
    <location>
        <begin position="254"/>
        <end position="273"/>
    </location>
</feature>
<feature type="compositionally biased region" description="Low complexity" evidence="1">
    <location>
        <begin position="204"/>
        <end position="227"/>
    </location>
</feature>
<feature type="compositionally biased region" description="Polar residues" evidence="1">
    <location>
        <begin position="228"/>
        <end position="238"/>
    </location>
</feature>
<accession>A0A556MWT3</accession>
<protein>
    <submittedName>
        <fullName evidence="3">PorT family protein</fullName>
    </submittedName>
</protein>
<evidence type="ECO:0000256" key="2">
    <source>
        <dbReference type="SAM" id="Phobius"/>
    </source>
</evidence>
<gene>
    <name evidence="3" type="ORF">FO440_09460</name>
</gene>
<feature type="compositionally biased region" description="Low complexity" evidence="1">
    <location>
        <begin position="151"/>
        <end position="170"/>
    </location>
</feature>
<sequence>MKNQEKYLKLWQQKRDDLHVDMDAQADWSAMHQLLDAQMPVVNTAVGTQSLLKTTLLHIAKFKLLYTLAALLTAGTLTYFAVRNNPVVNKKHNHHEINKISGDHNTKAITTEEPVSGYSAPISENNNVPKDAGKPVLNTSEKAVKNVTDKTVNAVANNNSVTSNNTSTNNNRKRPANNLTGASSTRNSNGNSNTKPGLNNTATLSSGNGSNLNSNSLSNISPNSRSSHLNNNHTNNYIRVNKAGVKKDQVRRGTINTGFSGTANGESATGSQGYSTLNTNPLVLQAWPPQAIIGRDVHDLAGNNATSSTIISKTPVDPTMTRKLASTKTKNKSSFSLPFDWGILAGINTPGSFGQAKQNNSKGMPFDMYGGLFATYNLNNKWAINLQTRLPVPHLAKGSYLHTEEGKTDTGQAIKTVNSKITDSRKMYTTDIALHMLYSVAPNIGVKAGPVLSIPLTQANGVSVVSTTGTPKDTIAYYSKLADAINGTSIEKKIRYGISGGVSLNYKRFLLDATYYHDLQKQKVSSSLGGYTSNTNNLQIAIGFRLNKKK</sequence>
<keyword evidence="4" id="KW-1185">Reference proteome</keyword>
<feature type="compositionally biased region" description="Low complexity" evidence="1">
    <location>
        <begin position="180"/>
        <end position="194"/>
    </location>
</feature>
<keyword evidence="2" id="KW-1133">Transmembrane helix</keyword>
<dbReference type="EMBL" id="VLPK01000001">
    <property type="protein sequence ID" value="TSJ44386.1"/>
    <property type="molecule type" value="Genomic_DNA"/>
</dbReference>
<comment type="caution">
    <text evidence="3">The sequence shown here is derived from an EMBL/GenBank/DDBJ whole genome shotgun (WGS) entry which is preliminary data.</text>
</comment>
<feature type="region of interest" description="Disordered" evidence="1">
    <location>
        <begin position="151"/>
        <end position="273"/>
    </location>
</feature>
<organism evidence="3 4">
    <name type="scientific">Mucilaginibacter corticis</name>
    <dbReference type="NCBI Taxonomy" id="2597670"/>
    <lineage>
        <taxon>Bacteria</taxon>
        <taxon>Pseudomonadati</taxon>
        <taxon>Bacteroidota</taxon>
        <taxon>Sphingobacteriia</taxon>
        <taxon>Sphingobacteriales</taxon>
        <taxon>Sphingobacteriaceae</taxon>
        <taxon>Mucilaginibacter</taxon>
    </lineage>
</organism>
<name>A0A556MWT3_9SPHI</name>
<evidence type="ECO:0000313" key="4">
    <source>
        <dbReference type="Proteomes" id="UP000318733"/>
    </source>
</evidence>
<evidence type="ECO:0000256" key="1">
    <source>
        <dbReference type="SAM" id="MobiDB-lite"/>
    </source>
</evidence>
<dbReference type="RefSeq" id="WP_144247947.1">
    <property type="nucleotide sequence ID" value="NZ_VLPK01000001.1"/>
</dbReference>
<dbReference type="Proteomes" id="UP000318733">
    <property type="component" value="Unassembled WGS sequence"/>
</dbReference>
<dbReference type="OrthoDB" id="794435at2"/>
<feature type="transmembrane region" description="Helical" evidence="2">
    <location>
        <begin position="64"/>
        <end position="82"/>
    </location>
</feature>
<reference evidence="3 4" key="1">
    <citation type="submission" date="2019-07" db="EMBL/GenBank/DDBJ databases">
        <authorList>
            <person name="Huq M.A."/>
        </authorList>
    </citation>
    <scope>NUCLEOTIDE SEQUENCE [LARGE SCALE GENOMIC DNA]</scope>
    <source>
        <strain evidence="3 4">MAH-19</strain>
    </source>
</reference>
<feature type="region of interest" description="Disordered" evidence="1">
    <location>
        <begin position="116"/>
        <end position="135"/>
    </location>
</feature>
<evidence type="ECO:0000313" key="3">
    <source>
        <dbReference type="EMBL" id="TSJ44386.1"/>
    </source>
</evidence>
<keyword evidence="2" id="KW-0812">Transmembrane</keyword>